<accession>A0A0C1R529</accession>
<comment type="caution">
    <text evidence="1">The sequence shown here is derived from an EMBL/GenBank/DDBJ whole genome shotgun (WGS) entry which is preliminary data.</text>
</comment>
<proteinExistence type="predicted"/>
<sequence>MKISFDEKTKNALLSKLEKSDKDAFRLMIKGFG</sequence>
<keyword evidence="2" id="KW-1185">Reference proteome</keyword>
<protein>
    <submittedName>
        <fullName evidence="1">Uncharacterized protein</fullName>
    </submittedName>
</protein>
<evidence type="ECO:0000313" key="2">
    <source>
        <dbReference type="Proteomes" id="UP000031366"/>
    </source>
</evidence>
<dbReference type="EMBL" id="AYSO01000019">
    <property type="protein sequence ID" value="KIE45596.1"/>
    <property type="molecule type" value="Genomic_DNA"/>
</dbReference>
<evidence type="ECO:0000313" key="1">
    <source>
        <dbReference type="EMBL" id="KIE45596.1"/>
    </source>
</evidence>
<reference evidence="1 2" key="1">
    <citation type="journal article" date="2015" name="Infect. Genet. Evol.">
        <title>Genomic sequences of six botulinum neurotoxin-producing strains representing three clostridial species illustrate the mobility and diversity of botulinum neurotoxin genes.</title>
        <authorList>
            <person name="Smith T.J."/>
            <person name="Hill K.K."/>
            <person name="Xie G."/>
            <person name="Foley B.T."/>
            <person name="Williamson C.H."/>
            <person name="Foster J.T."/>
            <person name="Johnson S.L."/>
            <person name="Chertkov O."/>
            <person name="Teshima H."/>
            <person name="Gibbons H.S."/>
            <person name="Johnsky L.A."/>
            <person name="Karavis M.A."/>
            <person name="Smith L.A."/>
        </authorList>
    </citation>
    <scope>NUCLEOTIDE SEQUENCE [LARGE SCALE GENOMIC DNA]</scope>
    <source>
        <strain evidence="1 2">CDC 2741</strain>
    </source>
</reference>
<organism evidence="1 2">
    <name type="scientific">Clostridium argentinense CDC 2741</name>
    <dbReference type="NCBI Taxonomy" id="1418104"/>
    <lineage>
        <taxon>Bacteria</taxon>
        <taxon>Bacillati</taxon>
        <taxon>Bacillota</taxon>
        <taxon>Clostridia</taxon>
        <taxon>Eubacteriales</taxon>
        <taxon>Clostridiaceae</taxon>
        <taxon>Clostridium</taxon>
    </lineage>
</organism>
<dbReference type="AlphaFoldDB" id="A0A0C1R529"/>
<name>A0A0C1R529_9CLOT</name>
<gene>
    <name evidence="1" type="ORF">U732_2493</name>
</gene>
<dbReference type="Proteomes" id="UP000031366">
    <property type="component" value="Unassembled WGS sequence"/>
</dbReference>